<dbReference type="InterPro" id="IPR001347">
    <property type="entry name" value="SIS_dom"/>
</dbReference>
<comment type="caution">
    <text evidence="6">The sequence shown here is derived from an EMBL/GenBank/DDBJ whole genome shotgun (WGS) entry which is preliminary data.</text>
</comment>
<dbReference type="GO" id="GO:1901135">
    <property type="term" value="P:carbohydrate derivative metabolic process"/>
    <property type="evidence" value="ECO:0007669"/>
    <property type="project" value="InterPro"/>
</dbReference>
<accession>A0A9D1ITS3</accession>
<evidence type="ECO:0000256" key="1">
    <source>
        <dbReference type="ARBA" id="ARBA00023015"/>
    </source>
</evidence>
<dbReference type="Gene3D" id="1.10.10.10">
    <property type="entry name" value="Winged helix-like DNA-binding domain superfamily/Winged helix DNA-binding domain"/>
    <property type="match status" value="1"/>
</dbReference>
<dbReference type="GO" id="GO:0003700">
    <property type="term" value="F:DNA-binding transcription factor activity"/>
    <property type="evidence" value="ECO:0007669"/>
    <property type="project" value="InterPro"/>
</dbReference>
<evidence type="ECO:0000256" key="2">
    <source>
        <dbReference type="ARBA" id="ARBA00023125"/>
    </source>
</evidence>
<dbReference type="GO" id="GO:0003677">
    <property type="term" value="F:DNA binding"/>
    <property type="evidence" value="ECO:0007669"/>
    <property type="project" value="UniProtKB-KW"/>
</dbReference>
<reference evidence="6" key="2">
    <citation type="journal article" date="2021" name="PeerJ">
        <title>Extensive microbial diversity within the chicken gut microbiome revealed by metagenomics and culture.</title>
        <authorList>
            <person name="Gilroy R."/>
            <person name="Ravi A."/>
            <person name="Getino M."/>
            <person name="Pursley I."/>
            <person name="Horton D.L."/>
            <person name="Alikhan N.F."/>
            <person name="Baker D."/>
            <person name="Gharbi K."/>
            <person name="Hall N."/>
            <person name="Watson M."/>
            <person name="Adriaenssens E.M."/>
            <person name="Foster-Nyarko E."/>
            <person name="Jarju S."/>
            <person name="Secka A."/>
            <person name="Antonio M."/>
            <person name="Oren A."/>
            <person name="Chaudhuri R.R."/>
            <person name="La Ragione R."/>
            <person name="Hildebrand F."/>
            <person name="Pallen M.J."/>
        </authorList>
    </citation>
    <scope>NUCLEOTIDE SEQUENCE</scope>
    <source>
        <strain evidence="6">CHK191-8634</strain>
    </source>
</reference>
<dbReference type="Gene3D" id="3.40.50.10490">
    <property type="entry name" value="Glucose-6-phosphate isomerase like protein, domain 1"/>
    <property type="match status" value="1"/>
</dbReference>
<dbReference type="AlphaFoldDB" id="A0A9D1ITS3"/>
<feature type="domain" description="SIS" evidence="5">
    <location>
        <begin position="132"/>
        <end position="270"/>
    </location>
</feature>
<dbReference type="InterPro" id="IPR035472">
    <property type="entry name" value="RpiR-like_SIS"/>
</dbReference>
<dbReference type="Proteomes" id="UP000824073">
    <property type="component" value="Unassembled WGS sequence"/>
</dbReference>
<dbReference type="InterPro" id="IPR046348">
    <property type="entry name" value="SIS_dom_sf"/>
</dbReference>
<dbReference type="InterPro" id="IPR036388">
    <property type="entry name" value="WH-like_DNA-bd_sf"/>
</dbReference>
<dbReference type="Pfam" id="PF01418">
    <property type="entry name" value="HTH_6"/>
    <property type="match status" value="1"/>
</dbReference>
<dbReference type="InterPro" id="IPR000281">
    <property type="entry name" value="HTH_RpiR"/>
</dbReference>
<keyword evidence="3" id="KW-0804">Transcription</keyword>
<dbReference type="InterPro" id="IPR047640">
    <property type="entry name" value="RpiR-like"/>
</dbReference>
<gene>
    <name evidence="6" type="ORF">IAB67_02770</name>
</gene>
<evidence type="ECO:0000256" key="3">
    <source>
        <dbReference type="ARBA" id="ARBA00023163"/>
    </source>
</evidence>
<protein>
    <submittedName>
        <fullName evidence="6">MurR/RpiR family transcriptional regulator</fullName>
    </submittedName>
</protein>
<sequence length="290" mass="32605">MLDVIQNIHEKYAGMTKKQKDIAAFMLADPERMSFITLKELSAATHVSEMTVLNACSYLGYANFNDLKYQFRKYLLGSRRILVQKDNAHQHPYVPSRELTDRESFLQQICNEELATMSSYFAQISMEQYFEAARMILDKRFVVLCGRGVSMQLIDFMSMRLAITGIPSVSVNTELNDTIQAALPMIGDDTLLMVFSFPDYYFMTTALAQYAHQKGAAVLGVTDGPRSDIIPFCDLALYCPTNTRLFLNTLSSAMVLTNILSSAISIELSMESRDLSAASREFSALFEDKG</sequence>
<dbReference type="SUPFAM" id="SSF53697">
    <property type="entry name" value="SIS domain"/>
    <property type="match status" value="1"/>
</dbReference>
<dbReference type="PROSITE" id="PS51071">
    <property type="entry name" value="HTH_RPIR"/>
    <property type="match status" value="1"/>
</dbReference>
<evidence type="ECO:0000259" key="5">
    <source>
        <dbReference type="PROSITE" id="PS51464"/>
    </source>
</evidence>
<name>A0A9D1ITS3_9CLOT</name>
<dbReference type="EMBL" id="DVMR01000030">
    <property type="protein sequence ID" value="HIU43202.1"/>
    <property type="molecule type" value="Genomic_DNA"/>
</dbReference>
<dbReference type="CDD" id="cd05013">
    <property type="entry name" value="SIS_RpiR"/>
    <property type="match status" value="1"/>
</dbReference>
<evidence type="ECO:0000313" key="6">
    <source>
        <dbReference type="EMBL" id="HIU43202.1"/>
    </source>
</evidence>
<dbReference type="PANTHER" id="PTHR30514">
    <property type="entry name" value="GLUCOKINASE"/>
    <property type="match status" value="1"/>
</dbReference>
<reference evidence="6" key="1">
    <citation type="submission" date="2020-10" db="EMBL/GenBank/DDBJ databases">
        <authorList>
            <person name="Gilroy R."/>
        </authorList>
    </citation>
    <scope>NUCLEOTIDE SEQUENCE</scope>
    <source>
        <strain evidence="6">CHK191-8634</strain>
    </source>
</reference>
<organism evidence="6 7">
    <name type="scientific">Candidatus Ventrousia excrementavium</name>
    <dbReference type="NCBI Taxonomy" id="2840961"/>
    <lineage>
        <taxon>Bacteria</taxon>
        <taxon>Bacillati</taxon>
        <taxon>Bacillota</taxon>
        <taxon>Clostridia</taxon>
        <taxon>Eubacteriales</taxon>
        <taxon>Clostridiaceae</taxon>
        <taxon>Clostridiaceae incertae sedis</taxon>
        <taxon>Candidatus Ventrousia</taxon>
    </lineage>
</organism>
<dbReference type="InterPro" id="IPR009057">
    <property type="entry name" value="Homeodomain-like_sf"/>
</dbReference>
<dbReference type="GO" id="GO:0097367">
    <property type="term" value="F:carbohydrate derivative binding"/>
    <property type="evidence" value="ECO:0007669"/>
    <property type="project" value="InterPro"/>
</dbReference>
<dbReference type="PROSITE" id="PS51464">
    <property type="entry name" value="SIS"/>
    <property type="match status" value="1"/>
</dbReference>
<keyword evidence="1" id="KW-0805">Transcription regulation</keyword>
<proteinExistence type="predicted"/>
<feature type="domain" description="HTH rpiR-type" evidence="4">
    <location>
        <begin position="2"/>
        <end position="78"/>
    </location>
</feature>
<keyword evidence="2" id="KW-0238">DNA-binding</keyword>
<evidence type="ECO:0000313" key="7">
    <source>
        <dbReference type="Proteomes" id="UP000824073"/>
    </source>
</evidence>
<evidence type="ECO:0000259" key="4">
    <source>
        <dbReference type="PROSITE" id="PS51071"/>
    </source>
</evidence>
<dbReference type="Pfam" id="PF01380">
    <property type="entry name" value="SIS"/>
    <property type="match status" value="1"/>
</dbReference>
<dbReference type="SUPFAM" id="SSF46689">
    <property type="entry name" value="Homeodomain-like"/>
    <property type="match status" value="1"/>
</dbReference>